<reference evidence="2 3" key="1">
    <citation type="submission" date="2015-01" db="EMBL/GenBank/DDBJ databases">
        <title>The Genome Sequence of Exophiala spinifera CBS89968.</title>
        <authorList>
            <consortium name="The Broad Institute Genomics Platform"/>
            <person name="Cuomo C."/>
            <person name="de Hoog S."/>
            <person name="Gorbushina A."/>
            <person name="Stielow B."/>
            <person name="Teixiera M."/>
            <person name="Abouelleil A."/>
            <person name="Chapman S.B."/>
            <person name="Priest M."/>
            <person name="Young S.K."/>
            <person name="Wortman J."/>
            <person name="Nusbaum C."/>
            <person name="Birren B."/>
        </authorList>
    </citation>
    <scope>NUCLEOTIDE SEQUENCE [LARGE SCALE GENOMIC DNA]</scope>
    <source>
        <strain evidence="2 3">CBS 89968</strain>
    </source>
</reference>
<keyword evidence="3" id="KW-1185">Reference proteome</keyword>
<dbReference type="RefSeq" id="XP_016241389.1">
    <property type="nucleotide sequence ID" value="XM_016376113.1"/>
</dbReference>
<organism evidence="2 3">
    <name type="scientific">Exophiala spinifera</name>
    <dbReference type="NCBI Taxonomy" id="91928"/>
    <lineage>
        <taxon>Eukaryota</taxon>
        <taxon>Fungi</taxon>
        <taxon>Dikarya</taxon>
        <taxon>Ascomycota</taxon>
        <taxon>Pezizomycotina</taxon>
        <taxon>Eurotiomycetes</taxon>
        <taxon>Chaetothyriomycetidae</taxon>
        <taxon>Chaetothyriales</taxon>
        <taxon>Herpotrichiellaceae</taxon>
        <taxon>Exophiala</taxon>
    </lineage>
</organism>
<protein>
    <submittedName>
        <fullName evidence="2">Uncharacterized protein</fullName>
    </submittedName>
</protein>
<feature type="region of interest" description="Disordered" evidence="1">
    <location>
        <begin position="1"/>
        <end position="84"/>
    </location>
</feature>
<evidence type="ECO:0000256" key="1">
    <source>
        <dbReference type="SAM" id="MobiDB-lite"/>
    </source>
</evidence>
<dbReference type="GeneID" id="27328836"/>
<proteinExistence type="predicted"/>
<sequence>MSPVHGKGKGKSQSWSNERDVIESPSPSFPPRTKKRPGLSGANDPTATKSDSALVKSKKNNRESLTASGHGQRRVASTPAYLHQ</sequence>
<evidence type="ECO:0000313" key="2">
    <source>
        <dbReference type="EMBL" id="KIW21173.1"/>
    </source>
</evidence>
<dbReference type="Proteomes" id="UP000053328">
    <property type="component" value="Unassembled WGS sequence"/>
</dbReference>
<dbReference type="HOGENOM" id="CLU_2527474_0_0_1"/>
<dbReference type="EMBL" id="KN847492">
    <property type="protein sequence ID" value="KIW21173.1"/>
    <property type="molecule type" value="Genomic_DNA"/>
</dbReference>
<dbReference type="VEuPathDB" id="FungiDB:PV08_01753"/>
<feature type="compositionally biased region" description="Basic residues" evidence="1">
    <location>
        <begin position="1"/>
        <end position="10"/>
    </location>
</feature>
<gene>
    <name evidence="2" type="ORF">PV08_01753</name>
</gene>
<dbReference type="AlphaFoldDB" id="A0A0D2BQD5"/>
<name>A0A0D2BQD5_9EURO</name>
<accession>A0A0D2BQD5</accession>
<evidence type="ECO:0000313" key="3">
    <source>
        <dbReference type="Proteomes" id="UP000053328"/>
    </source>
</evidence>